<evidence type="ECO:0000256" key="5">
    <source>
        <dbReference type="ARBA" id="ARBA00046075"/>
    </source>
</evidence>
<protein>
    <recommendedName>
        <fullName evidence="3">Protein cereblon</fullName>
    </recommendedName>
    <alternativeName>
        <fullName evidence="4">Protein ohgata</fullName>
    </alternativeName>
</protein>
<evidence type="ECO:0000256" key="1">
    <source>
        <dbReference type="ARBA" id="ARBA00005293"/>
    </source>
</evidence>
<dbReference type="AlphaFoldDB" id="S8BSD5"/>
<dbReference type="EMBL" id="AUSU01010182">
    <property type="protein sequence ID" value="EPS57480.1"/>
    <property type="molecule type" value="Genomic_DNA"/>
</dbReference>
<keyword evidence="9" id="KW-1185">Reference proteome</keyword>
<dbReference type="Proteomes" id="UP000015453">
    <property type="component" value="Unassembled WGS sequence"/>
</dbReference>
<comment type="function">
    <text evidence="5">Substrate recognition component of a DCX (DDB1-CUL4-X-box) E3 protein ligase complex that mediates the ubiquitination and subsequent proteasomal degradation of target proteins. Has an essential role in mediating growth by negatively regulating insulin signaling. It also has a role in maintaining presynaptic function in the neuromuscular junction synapses of third-instar larvae.</text>
</comment>
<evidence type="ECO:0000259" key="7">
    <source>
        <dbReference type="PROSITE" id="PS51788"/>
    </source>
</evidence>
<sequence>QTSVAKRSNMLVMSSDGPLGAYANPHGYVHEVMTLTETTGIAVVGRPVKEYSWFPGYAWSLTECTECGSHMGWHFAATKAKMKPESFWGLRSSQVVDD</sequence>
<dbReference type="PROSITE" id="PS51788">
    <property type="entry name" value="CULT"/>
    <property type="match status" value="1"/>
</dbReference>
<dbReference type="GO" id="GO:0031464">
    <property type="term" value="C:Cul4A-RING E3 ubiquitin ligase complex"/>
    <property type="evidence" value="ECO:0007669"/>
    <property type="project" value="TreeGrafter"/>
</dbReference>
<proteinExistence type="inferred from homology"/>
<evidence type="ECO:0000313" key="8">
    <source>
        <dbReference type="EMBL" id="EPS57480.1"/>
    </source>
</evidence>
<reference evidence="8 9" key="1">
    <citation type="journal article" date="2013" name="BMC Genomics">
        <title>The miniature genome of a carnivorous plant Genlisea aurea contains a low number of genes and short non-coding sequences.</title>
        <authorList>
            <person name="Leushkin E.V."/>
            <person name="Sutormin R.A."/>
            <person name="Nabieva E.R."/>
            <person name="Penin A.A."/>
            <person name="Kondrashov A.S."/>
            <person name="Logacheva M.D."/>
        </authorList>
    </citation>
    <scope>NUCLEOTIDE SEQUENCE [LARGE SCALE GENOMIC DNA]</scope>
</reference>
<dbReference type="InterPro" id="IPR034750">
    <property type="entry name" value="CULT"/>
</dbReference>
<feature type="non-terminal residue" evidence="8">
    <location>
        <position position="1"/>
    </location>
</feature>
<organism evidence="8 9">
    <name type="scientific">Genlisea aurea</name>
    <dbReference type="NCBI Taxonomy" id="192259"/>
    <lineage>
        <taxon>Eukaryota</taxon>
        <taxon>Viridiplantae</taxon>
        <taxon>Streptophyta</taxon>
        <taxon>Embryophyta</taxon>
        <taxon>Tracheophyta</taxon>
        <taxon>Spermatophyta</taxon>
        <taxon>Magnoliopsida</taxon>
        <taxon>eudicotyledons</taxon>
        <taxon>Gunneridae</taxon>
        <taxon>Pentapetalae</taxon>
        <taxon>asterids</taxon>
        <taxon>lamiids</taxon>
        <taxon>Lamiales</taxon>
        <taxon>Lentibulariaceae</taxon>
        <taxon>Genlisea</taxon>
    </lineage>
</organism>
<dbReference type="Gene3D" id="2.170.150.20">
    <property type="entry name" value="Peptide methionine sulfoxide reductase"/>
    <property type="match status" value="1"/>
</dbReference>
<evidence type="ECO:0000256" key="6">
    <source>
        <dbReference type="ARBA" id="ARBA00046796"/>
    </source>
</evidence>
<comment type="caution">
    <text evidence="8">The sequence shown here is derived from an EMBL/GenBank/DDBJ whole genome shotgun (WGS) entry which is preliminary data.</text>
</comment>
<comment type="subunit">
    <text evidence="6">Likely a component of a DCX (DDB1-CUL4-X-box) protein ligase complex. May interact with pic/DDB1.</text>
</comment>
<dbReference type="PANTHER" id="PTHR14255">
    <property type="entry name" value="CEREBLON"/>
    <property type="match status" value="1"/>
</dbReference>
<evidence type="ECO:0000256" key="2">
    <source>
        <dbReference type="ARBA" id="ARBA00009142"/>
    </source>
</evidence>
<feature type="non-terminal residue" evidence="8">
    <location>
        <position position="98"/>
    </location>
</feature>
<comment type="similarity">
    <text evidence="1">Belongs to the CRBN family.</text>
</comment>
<accession>S8BSD5</accession>
<dbReference type="FunFam" id="2.170.150.20:FF:000005">
    <property type="entry name" value="Blast:Protein cereblon homolog"/>
    <property type="match status" value="1"/>
</dbReference>
<name>S8BSD5_9LAMI</name>
<dbReference type="PANTHER" id="PTHR14255:SF4">
    <property type="entry name" value="PROTEIN CEREBLON"/>
    <property type="match status" value="1"/>
</dbReference>
<dbReference type="OrthoDB" id="267517at2759"/>
<dbReference type="GO" id="GO:0016567">
    <property type="term" value="P:protein ubiquitination"/>
    <property type="evidence" value="ECO:0007669"/>
    <property type="project" value="TreeGrafter"/>
</dbReference>
<evidence type="ECO:0000313" key="9">
    <source>
        <dbReference type="Proteomes" id="UP000015453"/>
    </source>
</evidence>
<dbReference type="CDD" id="cd15777">
    <property type="entry name" value="CRBN_C_like"/>
    <property type="match status" value="1"/>
</dbReference>
<evidence type="ECO:0000256" key="3">
    <source>
        <dbReference type="ARBA" id="ARBA00014394"/>
    </source>
</evidence>
<gene>
    <name evidence="8" type="ORF">M569_17337</name>
</gene>
<evidence type="ECO:0000256" key="4">
    <source>
        <dbReference type="ARBA" id="ARBA00030079"/>
    </source>
</evidence>
<comment type="similarity">
    <text evidence="2">Belongs to the 4-toluene sulfonate uptake permease (TSUP) (TC 2.A.102) family.</text>
</comment>
<feature type="domain" description="CULT" evidence="7">
    <location>
        <begin position="1"/>
        <end position="98"/>
    </location>
</feature>